<organism evidence="1">
    <name type="scientific">Sesamum radiatum</name>
    <name type="common">Black benniseed</name>
    <dbReference type="NCBI Taxonomy" id="300843"/>
    <lineage>
        <taxon>Eukaryota</taxon>
        <taxon>Viridiplantae</taxon>
        <taxon>Streptophyta</taxon>
        <taxon>Embryophyta</taxon>
        <taxon>Tracheophyta</taxon>
        <taxon>Spermatophyta</taxon>
        <taxon>Magnoliopsida</taxon>
        <taxon>eudicotyledons</taxon>
        <taxon>Gunneridae</taxon>
        <taxon>Pentapetalae</taxon>
        <taxon>asterids</taxon>
        <taxon>lamiids</taxon>
        <taxon>Lamiales</taxon>
        <taxon>Pedaliaceae</taxon>
        <taxon>Sesamum</taxon>
    </lineage>
</organism>
<name>A0AAW2NR22_SESRA</name>
<accession>A0AAW2NR22</accession>
<reference evidence="1" key="1">
    <citation type="submission" date="2020-06" db="EMBL/GenBank/DDBJ databases">
        <authorList>
            <person name="Li T."/>
            <person name="Hu X."/>
            <person name="Zhang T."/>
            <person name="Song X."/>
            <person name="Zhang H."/>
            <person name="Dai N."/>
            <person name="Sheng W."/>
            <person name="Hou X."/>
            <person name="Wei L."/>
        </authorList>
    </citation>
    <scope>NUCLEOTIDE SEQUENCE</scope>
    <source>
        <strain evidence="1">G02</strain>
        <tissue evidence="1">Leaf</tissue>
    </source>
</reference>
<reference evidence="1" key="2">
    <citation type="journal article" date="2024" name="Plant">
        <title>Genomic evolution and insights into agronomic trait innovations of Sesamum species.</title>
        <authorList>
            <person name="Miao H."/>
            <person name="Wang L."/>
            <person name="Qu L."/>
            <person name="Liu H."/>
            <person name="Sun Y."/>
            <person name="Le M."/>
            <person name="Wang Q."/>
            <person name="Wei S."/>
            <person name="Zheng Y."/>
            <person name="Lin W."/>
            <person name="Duan Y."/>
            <person name="Cao H."/>
            <person name="Xiong S."/>
            <person name="Wang X."/>
            <person name="Wei L."/>
            <person name="Li C."/>
            <person name="Ma Q."/>
            <person name="Ju M."/>
            <person name="Zhao R."/>
            <person name="Li G."/>
            <person name="Mu C."/>
            <person name="Tian Q."/>
            <person name="Mei H."/>
            <person name="Zhang T."/>
            <person name="Gao T."/>
            <person name="Zhang H."/>
        </authorList>
    </citation>
    <scope>NUCLEOTIDE SEQUENCE</scope>
    <source>
        <strain evidence="1">G02</strain>
    </source>
</reference>
<dbReference type="EMBL" id="JACGWJ010000019">
    <property type="protein sequence ID" value="KAL0345631.1"/>
    <property type="molecule type" value="Genomic_DNA"/>
</dbReference>
<dbReference type="PANTHER" id="PTHR33116:SF86">
    <property type="entry name" value="REVERSE TRANSCRIPTASE DOMAIN-CONTAINING PROTEIN"/>
    <property type="match status" value="1"/>
</dbReference>
<gene>
    <name evidence="1" type="ORF">Sradi_4394400</name>
</gene>
<protein>
    <submittedName>
        <fullName evidence="1">Mitochondrial protein</fullName>
    </submittedName>
</protein>
<evidence type="ECO:0000313" key="1">
    <source>
        <dbReference type="EMBL" id="KAL0345631.1"/>
    </source>
</evidence>
<proteinExistence type="predicted"/>
<dbReference type="PANTHER" id="PTHR33116">
    <property type="entry name" value="REVERSE TRANSCRIPTASE ZINC-BINDING DOMAIN-CONTAINING PROTEIN-RELATED-RELATED"/>
    <property type="match status" value="1"/>
</dbReference>
<comment type="caution">
    <text evidence="1">The sequence shown here is derived from an EMBL/GenBank/DDBJ whole genome shotgun (WGS) entry which is preliminary data.</text>
</comment>
<dbReference type="AlphaFoldDB" id="A0AAW2NR22"/>
<sequence length="196" mass="22398">MVVSGGILGVVKDMLGALLRVKVIPRHDRYLGLPAMGGRSRQMMFQNIRDRCWDRIGGWNSKMLSQAGKGVLVKAVVQALSTYAMSCFQLSVSLVWNLESMMADFWWHNRGDKRMHWVAWQKLCRSTMEGGFGFRELKEFNLALLAKQGWRILTKPESLLSKIMKAKYFPMCSLDEVVLGAHPSLTWRGSVRLCHY</sequence>